<evidence type="ECO:0000313" key="1">
    <source>
        <dbReference type="EMBL" id="CAJ1402940.1"/>
    </source>
</evidence>
<name>A0AA36JB35_9DINO</name>
<organism evidence="1 2">
    <name type="scientific">Effrenium voratum</name>
    <dbReference type="NCBI Taxonomy" id="2562239"/>
    <lineage>
        <taxon>Eukaryota</taxon>
        <taxon>Sar</taxon>
        <taxon>Alveolata</taxon>
        <taxon>Dinophyceae</taxon>
        <taxon>Suessiales</taxon>
        <taxon>Symbiodiniaceae</taxon>
        <taxon>Effrenium</taxon>
    </lineage>
</organism>
<dbReference type="AlphaFoldDB" id="A0AA36JB35"/>
<comment type="caution">
    <text evidence="1">The sequence shown here is derived from an EMBL/GenBank/DDBJ whole genome shotgun (WGS) entry which is preliminary data.</text>
</comment>
<gene>
    <name evidence="1" type="ORF">EVOR1521_LOCUS25714</name>
</gene>
<dbReference type="EMBL" id="CAUJNA010003472">
    <property type="protein sequence ID" value="CAJ1402940.1"/>
    <property type="molecule type" value="Genomic_DNA"/>
</dbReference>
<keyword evidence="2" id="KW-1185">Reference proteome</keyword>
<dbReference type="Proteomes" id="UP001178507">
    <property type="component" value="Unassembled WGS sequence"/>
</dbReference>
<proteinExistence type="predicted"/>
<accession>A0AA36JB35</accession>
<evidence type="ECO:0000313" key="2">
    <source>
        <dbReference type="Proteomes" id="UP001178507"/>
    </source>
</evidence>
<reference evidence="1" key="1">
    <citation type="submission" date="2023-08" db="EMBL/GenBank/DDBJ databases">
        <authorList>
            <person name="Chen Y."/>
            <person name="Shah S."/>
            <person name="Dougan E. K."/>
            <person name="Thang M."/>
            <person name="Chan C."/>
        </authorList>
    </citation>
    <scope>NUCLEOTIDE SEQUENCE</scope>
</reference>
<sequence>MKAPENQPGFSPCFPSPEFHVEHFGHPAMFFFDQFHFGVTRFLTTGADTSAAGLGHVFHFLFGPGRAVADEQICSQWRLRIVVDKSIATGQGATSRCSDS</sequence>
<protein>
    <submittedName>
        <fullName evidence="1">Uncharacterized protein</fullName>
    </submittedName>
</protein>